<dbReference type="RefSeq" id="WP_127569047.1">
    <property type="nucleotide sequence ID" value="NZ_BMFB01000004.1"/>
</dbReference>
<name>A0A3T0EDI4_9PROT</name>
<sequence>MKRLALAATISGLAISACATTSPTCREADAAERMAFGQIVAGHAGGLADSLPPESAALAERLRGEDPALRHQIFGQRMGDYSVRTVLMQPPLCVYEQSVSSSERISYVFPNGRFQTLNPEGVTEARLGSPARDHARCHFRLIDGQWRLTDACTSTFQTPAPVG</sequence>
<evidence type="ECO:0000313" key="1">
    <source>
        <dbReference type="EMBL" id="AZU05344.1"/>
    </source>
</evidence>
<proteinExistence type="predicted"/>
<gene>
    <name evidence="1" type="ORF">X907_2836</name>
</gene>
<protein>
    <submittedName>
        <fullName evidence="1">Uncharacterized protein</fullName>
    </submittedName>
</protein>
<dbReference type="Proteomes" id="UP000286954">
    <property type="component" value="Chromosome"/>
</dbReference>
<evidence type="ECO:0000313" key="2">
    <source>
        <dbReference type="Proteomes" id="UP000286954"/>
    </source>
</evidence>
<dbReference type="EMBL" id="CP018911">
    <property type="protein sequence ID" value="AZU05344.1"/>
    <property type="molecule type" value="Genomic_DNA"/>
</dbReference>
<keyword evidence="2" id="KW-1185">Reference proteome</keyword>
<reference evidence="1 2" key="1">
    <citation type="submission" date="2016-12" db="EMBL/GenBank/DDBJ databases">
        <title>The genome of dimorphic prosthecate Glycocaulis alkaliphilus 6b-8t, isolated from crude oil dictates its adaptability in petroleum environments.</title>
        <authorList>
            <person name="Wu X.-L."/>
            <person name="Geng S."/>
        </authorList>
    </citation>
    <scope>NUCLEOTIDE SEQUENCE [LARGE SCALE GENOMIC DNA]</scope>
    <source>
        <strain evidence="1 2">6B-8</strain>
    </source>
</reference>
<dbReference type="KEGG" id="gak:X907_2836"/>
<dbReference type="AlphaFoldDB" id="A0A3T0EDI4"/>
<accession>A0A3T0EDI4</accession>
<organism evidence="1 2">
    <name type="scientific">Glycocaulis alkaliphilus</name>
    <dbReference type="NCBI Taxonomy" id="1434191"/>
    <lineage>
        <taxon>Bacteria</taxon>
        <taxon>Pseudomonadati</taxon>
        <taxon>Pseudomonadota</taxon>
        <taxon>Alphaproteobacteria</taxon>
        <taxon>Maricaulales</taxon>
        <taxon>Maricaulaceae</taxon>
        <taxon>Glycocaulis</taxon>
    </lineage>
</organism>
<dbReference type="PROSITE" id="PS51257">
    <property type="entry name" value="PROKAR_LIPOPROTEIN"/>
    <property type="match status" value="1"/>
</dbReference>
<dbReference type="OrthoDB" id="7630226at2"/>